<gene>
    <name evidence="2" type="ORF">GGP41_002042</name>
</gene>
<accession>A0A8H5ZQ03</accession>
<comment type="caution">
    <text evidence="2">The sequence shown here is derived from an EMBL/GenBank/DDBJ whole genome shotgun (WGS) entry which is preliminary data.</text>
</comment>
<proteinExistence type="predicted"/>
<evidence type="ECO:0000313" key="2">
    <source>
        <dbReference type="EMBL" id="KAF5853522.1"/>
    </source>
</evidence>
<keyword evidence="1" id="KW-0175">Coiled coil</keyword>
<organism evidence="2 3">
    <name type="scientific">Cochliobolus sativus</name>
    <name type="common">Common root rot and spot blotch fungus</name>
    <name type="synonym">Bipolaris sorokiniana</name>
    <dbReference type="NCBI Taxonomy" id="45130"/>
    <lineage>
        <taxon>Eukaryota</taxon>
        <taxon>Fungi</taxon>
        <taxon>Dikarya</taxon>
        <taxon>Ascomycota</taxon>
        <taxon>Pezizomycotina</taxon>
        <taxon>Dothideomycetes</taxon>
        <taxon>Pleosporomycetidae</taxon>
        <taxon>Pleosporales</taxon>
        <taxon>Pleosporineae</taxon>
        <taxon>Pleosporaceae</taxon>
        <taxon>Bipolaris</taxon>
    </lineage>
</organism>
<name>A0A8H5ZQ03_COCSA</name>
<dbReference type="EMBL" id="WNKQ01000002">
    <property type="protein sequence ID" value="KAF5853522.1"/>
    <property type="molecule type" value="Genomic_DNA"/>
</dbReference>
<dbReference type="AlphaFoldDB" id="A0A8H5ZQ03"/>
<protein>
    <submittedName>
        <fullName evidence="2">Uncharacterized protein</fullName>
    </submittedName>
</protein>
<evidence type="ECO:0000256" key="1">
    <source>
        <dbReference type="SAM" id="Coils"/>
    </source>
</evidence>
<dbReference type="Proteomes" id="UP000624244">
    <property type="component" value="Unassembled WGS sequence"/>
</dbReference>
<evidence type="ECO:0000313" key="3">
    <source>
        <dbReference type="Proteomes" id="UP000624244"/>
    </source>
</evidence>
<feature type="coiled-coil region" evidence="1">
    <location>
        <begin position="310"/>
        <end position="368"/>
    </location>
</feature>
<sequence>MSQETFGRPGPLQFAEPDQNINSNTTQLSGIGPVDAKVAKNMVVPVEALTSYYNLAKTVTQQEIAEPLYFTGADEDEITDIACDGFMNMDARLIHSILRGDVPYEYARQDSQIKVILDSNMARQVTPTDNSLIQPVIYGRYLKDRNGRGLTREQLRRMITTIRNYFDPNASKQGIAAIDASIRDDAPELRPLATFGYTGNVQKCFRQPQEHSEGTATFLNLFEAACISEFGESFRKKQYVLALLDDSPQAQVMEAMIMRLGNSSAPMPPCYWFNGTGFNIQYGGGSCSSAREFGINNCVRFVEHNLPTFLRNSEWEAAQLDAEIARVEARDPRDDPEYQKLVAWNSFLDELLVKIEAENKSYERAKVATRKCVDTVALFHGLIAAMTWAHSQYDMTGAASDEPPAAEDGD</sequence>
<reference evidence="2" key="1">
    <citation type="submission" date="2019-11" db="EMBL/GenBank/DDBJ databases">
        <title>Bipolaris sorokiniana Genome sequencing.</title>
        <authorList>
            <person name="Wang H."/>
        </authorList>
    </citation>
    <scope>NUCLEOTIDE SEQUENCE</scope>
</reference>